<organism evidence="2">
    <name type="scientific">uncultured Thermomicrobiales bacterium</name>
    <dbReference type="NCBI Taxonomy" id="1645740"/>
    <lineage>
        <taxon>Bacteria</taxon>
        <taxon>Pseudomonadati</taxon>
        <taxon>Thermomicrobiota</taxon>
        <taxon>Thermomicrobia</taxon>
        <taxon>Thermomicrobiales</taxon>
        <taxon>environmental samples</taxon>
    </lineage>
</organism>
<feature type="compositionally biased region" description="Basic and acidic residues" evidence="1">
    <location>
        <begin position="7"/>
        <end position="29"/>
    </location>
</feature>
<feature type="region of interest" description="Disordered" evidence="1">
    <location>
        <begin position="1"/>
        <end position="178"/>
    </location>
</feature>
<feature type="compositionally biased region" description="Low complexity" evidence="1">
    <location>
        <begin position="139"/>
        <end position="163"/>
    </location>
</feature>
<feature type="compositionally biased region" description="Basic residues" evidence="1">
    <location>
        <begin position="59"/>
        <end position="94"/>
    </location>
</feature>
<evidence type="ECO:0000256" key="1">
    <source>
        <dbReference type="SAM" id="MobiDB-lite"/>
    </source>
</evidence>
<evidence type="ECO:0000313" key="2">
    <source>
        <dbReference type="EMBL" id="CAA9570625.1"/>
    </source>
</evidence>
<reference evidence="2" key="1">
    <citation type="submission" date="2020-02" db="EMBL/GenBank/DDBJ databases">
        <authorList>
            <person name="Meier V. D."/>
        </authorList>
    </citation>
    <scope>NUCLEOTIDE SEQUENCE</scope>
    <source>
        <strain evidence="2">AVDCRST_MAG19</strain>
    </source>
</reference>
<feature type="compositionally biased region" description="Low complexity" evidence="1">
    <location>
        <begin position="111"/>
        <end position="124"/>
    </location>
</feature>
<sequence length="178" mass="19608">AGPGQRYRRDGSLRRRLVGGRERRPDRRRAGPGPGGRGERQPAAAGGLVASAPLPPGRGARRPGRHKRLPTLRRGQRRAVDRHRSRRRRRPRRRSPGDHSGARLPGRRRPLLPAGRPLRRATLPAHRRRARRRRRGDVARSAGAGPPRRRLAGGALLRGGPRPLGDERLLGGPCPPGV</sequence>
<dbReference type="AlphaFoldDB" id="A0A6J4V7T2"/>
<dbReference type="EMBL" id="CADCWL010000136">
    <property type="protein sequence ID" value="CAA9570625.1"/>
    <property type="molecule type" value="Genomic_DNA"/>
</dbReference>
<protein>
    <submittedName>
        <fullName evidence="2">Uncharacterized protein</fullName>
    </submittedName>
</protein>
<name>A0A6J4V7T2_9BACT</name>
<proteinExistence type="predicted"/>
<feature type="compositionally biased region" description="Basic residues" evidence="1">
    <location>
        <begin position="125"/>
        <end position="135"/>
    </location>
</feature>
<feature type="non-terminal residue" evidence="2">
    <location>
        <position position="1"/>
    </location>
</feature>
<accession>A0A6J4V7T2</accession>
<gene>
    <name evidence="2" type="ORF">AVDCRST_MAG19-2741</name>
</gene>
<feature type="non-terminal residue" evidence="2">
    <location>
        <position position="178"/>
    </location>
</feature>
<feature type="compositionally biased region" description="Low complexity" evidence="1">
    <location>
        <begin position="41"/>
        <end position="52"/>
    </location>
</feature>